<comment type="caution">
    <text evidence="6">The sequence shown here is derived from an EMBL/GenBank/DDBJ whole genome shotgun (WGS) entry which is preliminary data.</text>
</comment>
<keyword evidence="3 6" id="KW-0418">Kinase</keyword>
<evidence type="ECO:0000259" key="5">
    <source>
        <dbReference type="Pfam" id="PF21546"/>
    </source>
</evidence>
<proteinExistence type="inferred from homology"/>
<name>A0ABW4WU15_9BACT</name>
<accession>A0ABW4WU15</accession>
<dbReference type="PANTHER" id="PTHR10196:SF57">
    <property type="entry name" value="XYLULOSE KINASE"/>
    <property type="match status" value="1"/>
</dbReference>
<organism evidence="6 7">
    <name type="scientific">Pontibacter silvestris</name>
    <dbReference type="NCBI Taxonomy" id="2305183"/>
    <lineage>
        <taxon>Bacteria</taxon>
        <taxon>Pseudomonadati</taxon>
        <taxon>Bacteroidota</taxon>
        <taxon>Cytophagia</taxon>
        <taxon>Cytophagales</taxon>
        <taxon>Hymenobacteraceae</taxon>
        <taxon>Pontibacter</taxon>
    </lineage>
</organism>
<evidence type="ECO:0000256" key="1">
    <source>
        <dbReference type="ARBA" id="ARBA00009156"/>
    </source>
</evidence>
<protein>
    <submittedName>
        <fullName evidence="6">FGGY-family carbohydrate kinase</fullName>
        <ecNumber evidence="6">2.7.1.-</ecNumber>
    </submittedName>
</protein>
<reference evidence="7" key="1">
    <citation type="journal article" date="2019" name="Int. J. Syst. Evol. Microbiol.">
        <title>The Global Catalogue of Microorganisms (GCM) 10K type strain sequencing project: providing services to taxonomists for standard genome sequencing and annotation.</title>
        <authorList>
            <consortium name="The Broad Institute Genomics Platform"/>
            <consortium name="The Broad Institute Genome Sequencing Center for Infectious Disease"/>
            <person name="Wu L."/>
            <person name="Ma J."/>
        </authorList>
    </citation>
    <scope>NUCLEOTIDE SEQUENCE [LARGE SCALE GENOMIC DNA]</scope>
    <source>
        <strain evidence="7">JCM 16545</strain>
    </source>
</reference>
<dbReference type="InterPro" id="IPR049382">
    <property type="entry name" value="FGGY_C_2"/>
</dbReference>
<dbReference type="Pfam" id="PF00370">
    <property type="entry name" value="FGGY_N"/>
    <property type="match status" value="1"/>
</dbReference>
<dbReference type="Gene3D" id="3.30.420.40">
    <property type="match status" value="2"/>
</dbReference>
<dbReference type="EC" id="2.7.1.-" evidence="6"/>
<dbReference type="PANTHER" id="PTHR10196">
    <property type="entry name" value="SUGAR KINASE"/>
    <property type="match status" value="1"/>
</dbReference>
<dbReference type="InterPro" id="IPR018484">
    <property type="entry name" value="FGGY_N"/>
</dbReference>
<dbReference type="Pfam" id="PF21546">
    <property type="entry name" value="FGGY_C_2"/>
    <property type="match status" value="1"/>
</dbReference>
<evidence type="ECO:0000256" key="2">
    <source>
        <dbReference type="ARBA" id="ARBA00022679"/>
    </source>
</evidence>
<evidence type="ECO:0000259" key="4">
    <source>
        <dbReference type="Pfam" id="PF00370"/>
    </source>
</evidence>
<dbReference type="SUPFAM" id="SSF53067">
    <property type="entry name" value="Actin-like ATPase domain"/>
    <property type="match status" value="2"/>
</dbReference>
<evidence type="ECO:0000256" key="3">
    <source>
        <dbReference type="ARBA" id="ARBA00022777"/>
    </source>
</evidence>
<evidence type="ECO:0000313" key="7">
    <source>
        <dbReference type="Proteomes" id="UP001597369"/>
    </source>
</evidence>
<dbReference type="EMBL" id="JBHUHV010000001">
    <property type="protein sequence ID" value="MFD2065337.1"/>
    <property type="molecule type" value="Genomic_DNA"/>
</dbReference>
<keyword evidence="7" id="KW-1185">Reference proteome</keyword>
<gene>
    <name evidence="6" type="ORF">ACFSKU_00450</name>
</gene>
<comment type="similarity">
    <text evidence="1">Belongs to the FGGY kinase family.</text>
</comment>
<feature type="domain" description="Carbohydrate kinase FGGY N-terminal" evidence="4">
    <location>
        <begin position="7"/>
        <end position="214"/>
    </location>
</feature>
<feature type="domain" description="Carbohydrate kinase FGGY C-terminal" evidence="5">
    <location>
        <begin position="247"/>
        <end position="439"/>
    </location>
</feature>
<keyword evidence="2 6" id="KW-0808">Transferase</keyword>
<dbReference type="RefSeq" id="WP_229962322.1">
    <property type="nucleotide sequence ID" value="NZ_JAJJWI010000021.1"/>
</dbReference>
<dbReference type="Proteomes" id="UP001597369">
    <property type="component" value="Unassembled WGS sequence"/>
</dbReference>
<dbReference type="GO" id="GO:0016301">
    <property type="term" value="F:kinase activity"/>
    <property type="evidence" value="ECO:0007669"/>
    <property type="project" value="UniProtKB-KW"/>
</dbReference>
<sequence length="464" mass="52590">MQKIPVVAIFDVGKTNKKLFLFDESYKIVYEKSARFIETVDEDGEPCENLESLRLSVFDSLRDVFRRQEYEIRAINFSTYGASFVYIDEEGRPLCPLYNYLKPYPEELKKQFYNTYGGEEKFSKETASPVLGSLNSGMQLYRMKYEKPELFKQIKYALHLPQYLSYLISGEAYSDITSIGCHTNLWDFSKGDYHEWVAKEGILEKLAPLAPSDSVVPAAFPGNSYAVGIGLHDSSAALIPYLVNFHESFVLISTGTWCITLNPFNSTPLTEAELQQDCLCYMQYKGKPVKASRFFGGYEHEQQVKRIAAHFNQNTARYKTVAFDPEVICKLQREQGSMVGAKASKNQLQESVFAQRNLASFSSDVEAYHQFILDLVTQQVASTQLVLEGTDVKRIFVDGGFSKNAIYMNLLASFYPDKEIFAASMAQATAVGTALAIHRHWNSKPMPNDIIELKYYAVTHDANI</sequence>
<dbReference type="InterPro" id="IPR043129">
    <property type="entry name" value="ATPase_NBD"/>
</dbReference>
<dbReference type="CDD" id="cd07772">
    <property type="entry name" value="ASKHA_NBD_FGGY_NaCK-like"/>
    <property type="match status" value="1"/>
</dbReference>
<evidence type="ECO:0000313" key="6">
    <source>
        <dbReference type="EMBL" id="MFD2065337.1"/>
    </source>
</evidence>